<sequence length="121" mass="13185">MHVSIIGVLPILAAVYGGGSKVDMIMIGSVRMIRVPTSELSMIDSSAKLEDLQSHQLDDDASLVAPASIVAMMACVDTFGVKQCPRQIPRNPFHPMSDNTLSDNPDKGARQTSRCFIVWRQ</sequence>
<evidence type="ECO:0000313" key="2">
    <source>
        <dbReference type="EMBL" id="KAH6660456.1"/>
    </source>
</evidence>
<dbReference type="EMBL" id="JAGPXC010000001">
    <property type="protein sequence ID" value="KAH6660456.1"/>
    <property type="molecule type" value="Genomic_DNA"/>
</dbReference>
<comment type="caution">
    <text evidence="2">The sequence shown here is derived from an EMBL/GenBank/DDBJ whole genome shotgun (WGS) entry which is preliminary data.</text>
</comment>
<proteinExistence type="predicted"/>
<evidence type="ECO:0000313" key="3">
    <source>
        <dbReference type="Proteomes" id="UP000758603"/>
    </source>
</evidence>
<dbReference type="AlphaFoldDB" id="A0A9P8UYP8"/>
<feature type="region of interest" description="Disordered" evidence="1">
    <location>
        <begin position="90"/>
        <end position="109"/>
    </location>
</feature>
<protein>
    <submittedName>
        <fullName evidence="2">Uncharacterized protein</fullName>
    </submittedName>
</protein>
<dbReference type="Proteomes" id="UP000758603">
    <property type="component" value="Unassembled WGS sequence"/>
</dbReference>
<keyword evidence="3" id="KW-1185">Reference proteome</keyword>
<accession>A0A9P8UYP8</accession>
<reference evidence="2" key="1">
    <citation type="journal article" date="2021" name="Nat. Commun.">
        <title>Genetic determinants of endophytism in the Arabidopsis root mycobiome.</title>
        <authorList>
            <person name="Mesny F."/>
            <person name="Miyauchi S."/>
            <person name="Thiergart T."/>
            <person name="Pickel B."/>
            <person name="Atanasova L."/>
            <person name="Karlsson M."/>
            <person name="Huettel B."/>
            <person name="Barry K.W."/>
            <person name="Haridas S."/>
            <person name="Chen C."/>
            <person name="Bauer D."/>
            <person name="Andreopoulos W."/>
            <person name="Pangilinan J."/>
            <person name="LaButti K."/>
            <person name="Riley R."/>
            <person name="Lipzen A."/>
            <person name="Clum A."/>
            <person name="Drula E."/>
            <person name="Henrissat B."/>
            <person name="Kohler A."/>
            <person name="Grigoriev I.V."/>
            <person name="Martin F.M."/>
            <person name="Hacquard S."/>
        </authorList>
    </citation>
    <scope>NUCLEOTIDE SEQUENCE</scope>
    <source>
        <strain evidence="2">MPI-SDFR-AT-0073</strain>
    </source>
</reference>
<name>A0A9P8UYP8_9PEZI</name>
<gene>
    <name evidence="2" type="ORF">BKA67DRAFT_52416</name>
</gene>
<evidence type="ECO:0000256" key="1">
    <source>
        <dbReference type="SAM" id="MobiDB-lite"/>
    </source>
</evidence>
<organism evidence="2 3">
    <name type="scientific">Truncatella angustata</name>
    <dbReference type="NCBI Taxonomy" id="152316"/>
    <lineage>
        <taxon>Eukaryota</taxon>
        <taxon>Fungi</taxon>
        <taxon>Dikarya</taxon>
        <taxon>Ascomycota</taxon>
        <taxon>Pezizomycotina</taxon>
        <taxon>Sordariomycetes</taxon>
        <taxon>Xylariomycetidae</taxon>
        <taxon>Amphisphaeriales</taxon>
        <taxon>Sporocadaceae</taxon>
        <taxon>Truncatella</taxon>
    </lineage>
</organism>
<dbReference type="GeneID" id="70127437"/>
<dbReference type="RefSeq" id="XP_045964587.1">
    <property type="nucleotide sequence ID" value="XM_046098545.1"/>
</dbReference>